<reference evidence="5" key="2">
    <citation type="submission" date="2021-04" db="EMBL/GenBank/DDBJ databases">
        <authorList>
            <person name="Gilroy R."/>
        </authorList>
    </citation>
    <scope>NUCLEOTIDE SEQUENCE</scope>
    <source>
        <strain evidence="5">2189</strain>
    </source>
</reference>
<gene>
    <name evidence="5" type="ORF">H9851_04085</name>
</gene>
<dbReference type="EMBL" id="DXEW01000020">
    <property type="protein sequence ID" value="HIX50440.1"/>
    <property type="molecule type" value="Genomic_DNA"/>
</dbReference>
<reference evidence="5" key="1">
    <citation type="journal article" date="2021" name="PeerJ">
        <title>Extensive microbial diversity within the chicken gut microbiome revealed by metagenomics and culture.</title>
        <authorList>
            <person name="Gilroy R."/>
            <person name="Ravi A."/>
            <person name="Getino M."/>
            <person name="Pursley I."/>
            <person name="Horton D.L."/>
            <person name="Alikhan N.F."/>
            <person name="Baker D."/>
            <person name="Gharbi K."/>
            <person name="Hall N."/>
            <person name="Watson M."/>
            <person name="Adriaenssens E.M."/>
            <person name="Foster-Nyarko E."/>
            <person name="Jarju S."/>
            <person name="Secka A."/>
            <person name="Antonio M."/>
            <person name="Oren A."/>
            <person name="Chaudhuri R.R."/>
            <person name="La Ragione R."/>
            <person name="Hildebrand F."/>
            <person name="Pallen M.J."/>
        </authorList>
    </citation>
    <scope>NUCLEOTIDE SEQUENCE</scope>
    <source>
        <strain evidence="5">2189</strain>
    </source>
</reference>
<dbReference type="Pfam" id="PF00128">
    <property type="entry name" value="Alpha-amylase"/>
    <property type="match status" value="1"/>
</dbReference>
<accession>A0A9D2AUJ2</accession>
<dbReference type="GO" id="GO:0005975">
    <property type="term" value="P:carbohydrate metabolic process"/>
    <property type="evidence" value="ECO:0007669"/>
    <property type="project" value="InterPro"/>
</dbReference>
<dbReference type="InterPro" id="IPR013783">
    <property type="entry name" value="Ig-like_fold"/>
</dbReference>
<dbReference type="AlphaFoldDB" id="A0A9D2AUJ2"/>
<dbReference type="InterPro" id="IPR004185">
    <property type="entry name" value="Glyco_hydro_13_lg-like_dom"/>
</dbReference>
<dbReference type="Proteomes" id="UP000886847">
    <property type="component" value="Unassembled WGS sequence"/>
</dbReference>
<evidence type="ECO:0000256" key="1">
    <source>
        <dbReference type="ARBA" id="ARBA00008061"/>
    </source>
</evidence>
<dbReference type="GO" id="GO:0004553">
    <property type="term" value="F:hydrolase activity, hydrolyzing O-glycosyl compounds"/>
    <property type="evidence" value="ECO:0007669"/>
    <property type="project" value="InterPro"/>
</dbReference>
<dbReference type="Gene3D" id="2.60.40.10">
    <property type="entry name" value="Immunoglobulins"/>
    <property type="match status" value="1"/>
</dbReference>
<dbReference type="InterPro" id="IPR017853">
    <property type="entry name" value="GH"/>
</dbReference>
<dbReference type="Pfam" id="PF02903">
    <property type="entry name" value="Alpha-amylase_N"/>
    <property type="match status" value="1"/>
</dbReference>
<dbReference type="InterPro" id="IPR045857">
    <property type="entry name" value="O16G_dom_2"/>
</dbReference>
<evidence type="ECO:0000313" key="6">
    <source>
        <dbReference type="Proteomes" id="UP000886847"/>
    </source>
</evidence>
<dbReference type="InterPro" id="IPR014756">
    <property type="entry name" value="Ig_E-set"/>
</dbReference>
<evidence type="ECO:0000313" key="5">
    <source>
        <dbReference type="EMBL" id="HIX50440.1"/>
    </source>
</evidence>
<feature type="domain" description="Glycosyl hydrolase family 13 catalytic" evidence="4">
    <location>
        <begin position="137"/>
        <end position="494"/>
    </location>
</feature>
<comment type="similarity">
    <text evidence="1">Belongs to the glycosyl hydrolase 13 family.</text>
</comment>
<dbReference type="SUPFAM" id="SSF51445">
    <property type="entry name" value="(Trans)glycosidases"/>
    <property type="match status" value="1"/>
</dbReference>
<comment type="caution">
    <text evidence="5">The sequence shown here is derived from an EMBL/GenBank/DDBJ whole genome shotgun (WGS) entry which is preliminary data.</text>
</comment>
<dbReference type="CDD" id="cd11338">
    <property type="entry name" value="AmyAc_CMD"/>
    <property type="match status" value="1"/>
</dbReference>
<dbReference type="PANTHER" id="PTHR10357:SF210">
    <property type="entry name" value="MALTODEXTRIN GLUCOSIDASE"/>
    <property type="match status" value="1"/>
</dbReference>
<keyword evidence="2 5" id="KW-0378">Hydrolase</keyword>
<dbReference type="Gene3D" id="3.90.400.10">
    <property type="entry name" value="Oligo-1,6-glucosidase, Domain 2"/>
    <property type="match status" value="1"/>
</dbReference>
<sequence length="556" mass="65378">MNRAAVYHMPGSQYSFAYGEQELRIRLRTAKDDVEQVTLIYAVKYEWLQERKTVVMQKSFSDALFDYYTAALYVPDPRIGYVFYLKSGQEAYYYSEEGLTVDYDHEKSYYNFFQYPYINSIDVHRPVDWCDRAVFYQIFIDRFCMGNTHKDTAYIDRRWGQIPDPKGFYGGDLQGIIQKLGYLQGLGVTAIYLTPVFRSPSNHKYDTIDYYTVDAMFGSNEDLRRLMQEAHGRGIRVILDAVFNHCSMYCPQFQDVIEQGKNSRYFDWFIIHGERPDVQRCNYECFAACNYMPKWNTNNVQVQDYLLNVALYWMRECGIDGWRLDVADEVSHDFWRRFRKEVKRISPQAILIGESWHDANAWLRGDEFDGIMNYSFTKACIDFFAKGTRTAQSFCGRLSELLMRNTDQVDQMMLNLLDSHDTERFLTLVGEDRAKLRCALAVLFFFPGMPCICYGTEIGMVGEYEPDSRRTFDWNEEHWDRELQETVRKLAKLRKEKMGSGVKLYTQGDLFVIERGDLRLAVNNTGQALRLQGETWYTIVAARSFAVFERDREEMI</sequence>
<dbReference type="SUPFAM" id="SSF81296">
    <property type="entry name" value="E set domains"/>
    <property type="match status" value="1"/>
</dbReference>
<keyword evidence="3" id="KW-0326">Glycosidase</keyword>
<dbReference type="Gene3D" id="3.20.20.80">
    <property type="entry name" value="Glycosidases"/>
    <property type="match status" value="1"/>
</dbReference>
<evidence type="ECO:0000256" key="3">
    <source>
        <dbReference type="ARBA" id="ARBA00023295"/>
    </source>
</evidence>
<name>A0A9D2AUJ2_9FIRM</name>
<protein>
    <submittedName>
        <fullName evidence="5">Glycoside hydrolase family 13 protein</fullName>
    </submittedName>
</protein>
<dbReference type="InterPro" id="IPR006047">
    <property type="entry name" value="GH13_cat_dom"/>
</dbReference>
<dbReference type="CDD" id="cd02857">
    <property type="entry name" value="E_set_CDase_PDE_N"/>
    <property type="match status" value="1"/>
</dbReference>
<dbReference type="PANTHER" id="PTHR10357">
    <property type="entry name" value="ALPHA-AMYLASE FAMILY MEMBER"/>
    <property type="match status" value="1"/>
</dbReference>
<evidence type="ECO:0000256" key="2">
    <source>
        <dbReference type="ARBA" id="ARBA00022801"/>
    </source>
</evidence>
<organism evidence="5 6">
    <name type="scientific">Candidatus Borkfalkia faecavium</name>
    <dbReference type="NCBI Taxonomy" id="2838508"/>
    <lineage>
        <taxon>Bacteria</taxon>
        <taxon>Bacillati</taxon>
        <taxon>Bacillota</taxon>
        <taxon>Clostridia</taxon>
        <taxon>Christensenellales</taxon>
        <taxon>Christensenellaceae</taxon>
        <taxon>Candidatus Borkfalkia</taxon>
    </lineage>
</organism>
<proteinExistence type="inferred from homology"/>
<dbReference type="SMART" id="SM00642">
    <property type="entry name" value="Aamy"/>
    <property type="match status" value="1"/>
</dbReference>
<evidence type="ECO:0000259" key="4">
    <source>
        <dbReference type="SMART" id="SM00642"/>
    </source>
</evidence>